<accession>A0ABS3Z2P1</accession>
<comment type="caution">
    <text evidence="2">The sequence shown here is derived from an EMBL/GenBank/DDBJ whole genome shotgun (WGS) entry which is preliminary data.</text>
</comment>
<feature type="transmembrane region" description="Helical" evidence="1">
    <location>
        <begin position="200"/>
        <end position="221"/>
    </location>
</feature>
<dbReference type="Proteomes" id="UP000677244">
    <property type="component" value="Unassembled WGS sequence"/>
</dbReference>
<evidence type="ECO:0000256" key="1">
    <source>
        <dbReference type="SAM" id="Phobius"/>
    </source>
</evidence>
<feature type="transmembrane region" description="Helical" evidence="1">
    <location>
        <begin position="170"/>
        <end position="188"/>
    </location>
</feature>
<gene>
    <name evidence="2" type="ORF">J7I42_29335</name>
</gene>
<dbReference type="EMBL" id="JAGHKO010000014">
    <property type="protein sequence ID" value="MBO9204428.1"/>
    <property type="molecule type" value="Genomic_DNA"/>
</dbReference>
<keyword evidence="1" id="KW-1133">Transmembrane helix</keyword>
<protein>
    <recommendedName>
        <fullName evidence="4">DUF4337 domain-containing protein</fullName>
    </recommendedName>
</protein>
<evidence type="ECO:0000313" key="3">
    <source>
        <dbReference type="Proteomes" id="UP000677244"/>
    </source>
</evidence>
<evidence type="ECO:0008006" key="4">
    <source>
        <dbReference type="Google" id="ProtNLM"/>
    </source>
</evidence>
<keyword evidence="1" id="KW-0812">Transmembrane</keyword>
<keyword evidence="1" id="KW-0472">Membrane</keyword>
<proteinExistence type="predicted"/>
<organism evidence="2 3">
    <name type="scientific">Niastella soli</name>
    <dbReference type="NCBI Taxonomy" id="2821487"/>
    <lineage>
        <taxon>Bacteria</taxon>
        <taxon>Pseudomonadati</taxon>
        <taxon>Bacteroidota</taxon>
        <taxon>Chitinophagia</taxon>
        <taxon>Chitinophagales</taxon>
        <taxon>Chitinophagaceae</taxon>
        <taxon>Niastella</taxon>
    </lineage>
</organism>
<reference evidence="2 3" key="1">
    <citation type="submission" date="2021-03" db="EMBL/GenBank/DDBJ databases">
        <title>Assistant Professor.</title>
        <authorList>
            <person name="Huq M.A."/>
        </authorList>
    </citation>
    <scope>NUCLEOTIDE SEQUENCE [LARGE SCALE GENOMIC DNA]</scope>
    <source>
        <strain evidence="2 3">MAH-29</strain>
    </source>
</reference>
<sequence>MTTNTTTIPTTQEVDQRTRLEILGTVLLSIASLAVAWCTYQSTLWNGEQNFRMAEASFSYRRANEYTVIAAQQRERDATIALSFIDAVIENRQDKINYYLHRSHTQLASILSDWYNTKPIQNSNSPVNPLETPAYQRMMQASKNSSDSAMRKAEELWEEAKRNNMISDSYTLFTVVFSIVMFLCGVGTKLSRIKVAFTSLIFAGSIFLITLILLIVSMPVAQITK</sequence>
<name>A0ABS3Z2P1_9BACT</name>
<evidence type="ECO:0000313" key="2">
    <source>
        <dbReference type="EMBL" id="MBO9204428.1"/>
    </source>
</evidence>
<keyword evidence="3" id="KW-1185">Reference proteome</keyword>
<dbReference type="RefSeq" id="WP_209143005.1">
    <property type="nucleotide sequence ID" value="NZ_JAGHKO010000014.1"/>
</dbReference>